<dbReference type="AlphaFoldDB" id="A0A8S9KP33"/>
<reference evidence="3" key="1">
    <citation type="submission" date="2019-12" db="EMBL/GenBank/DDBJ databases">
        <title>Genome sequencing and annotation of Brassica cretica.</title>
        <authorList>
            <person name="Studholme D.J."/>
            <person name="Sarris P.F."/>
        </authorList>
    </citation>
    <scope>NUCLEOTIDE SEQUENCE</scope>
    <source>
        <strain evidence="3">PFS-001/15</strain>
        <strain evidence="2">PFS-102/07</strain>
        <tissue evidence="3">Leaf</tissue>
    </source>
</reference>
<feature type="compositionally biased region" description="Basic and acidic residues" evidence="1">
    <location>
        <begin position="97"/>
        <end position="106"/>
    </location>
</feature>
<feature type="compositionally biased region" description="Basic and acidic residues" evidence="1">
    <location>
        <begin position="77"/>
        <end position="89"/>
    </location>
</feature>
<evidence type="ECO:0000256" key="1">
    <source>
        <dbReference type="SAM" id="MobiDB-lite"/>
    </source>
</evidence>
<accession>A0A8S9KP33</accession>
<proteinExistence type="predicted"/>
<evidence type="ECO:0000313" key="2">
    <source>
        <dbReference type="EMBL" id="KAF2561693.1"/>
    </source>
</evidence>
<evidence type="ECO:0000313" key="3">
    <source>
        <dbReference type="EMBL" id="KAF2597040.1"/>
    </source>
</evidence>
<organism evidence="3 4">
    <name type="scientific">Brassica cretica</name>
    <name type="common">Mustard</name>
    <dbReference type="NCBI Taxonomy" id="69181"/>
    <lineage>
        <taxon>Eukaryota</taxon>
        <taxon>Viridiplantae</taxon>
        <taxon>Streptophyta</taxon>
        <taxon>Embryophyta</taxon>
        <taxon>Tracheophyta</taxon>
        <taxon>Spermatophyta</taxon>
        <taxon>Magnoliopsida</taxon>
        <taxon>eudicotyledons</taxon>
        <taxon>Gunneridae</taxon>
        <taxon>Pentapetalae</taxon>
        <taxon>rosids</taxon>
        <taxon>malvids</taxon>
        <taxon>Brassicales</taxon>
        <taxon>Brassicaceae</taxon>
        <taxon>Brassiceae</taxon>
        <taxon>Brassica</taxon>
    </lineage>
</organism>
<gene>
    <name evidence="3" type="ORF">F2Q68_00010533</name>
    <name evidence="2" type="ORF">F2Q70_00017595</name>
</gene>
<protein>
    <submittedName>
        <fullName evidence="3">Uncharacterized protein</fullName>
    </submittedName>
</protein>
<sequence>MLSNRRSLVVHQYIDILANIGDCETGRKTEQDDLITKQVKVSPWVKRMVGAMMSKMASRVVKEEAWGVSKKLYYEEREQAKREGRDTKPEPCLTANDTDRHQHPEEETGVEIDDGKSSLSSGADRFARSR</sequence>
<feature type="region of interest" description="Disordered" evidence="1">
    <location>
        <begin position="77"/>
        <end position="130"/>
    </location>
</feature>
<dbReference type="Proteomes" id="UP000712281">
    <property type="component" value="Unassembled WGS sequence"/>
</dbReference>
<name>A0A8S9KP33_BRACR</name>
<dbReference type="EMBL" id="QGKW02000717">
    <property type="protein sequence ID" value="KAF2597040.1"/>
    <property type="molecule type" value="Genomic_DNA"/>
</dbReference>
<evidence type="ECO:0000313" key="4">
    <source>
        <dbReference type="Proteomes" id="UP000712281"/>
    </source>
</evidence>
<comment type="caution">
    <text evidence="3">The sequence shown here is derived from an EMBL/GenBank/DDBJ whole genome shotgun (WGS) entry which is preliminary data.</text>
</comment>
<dbReference type="EMBL" id="QGKY02001250">
    <property type="protein sequence ID" value="KAF2561693.1"/>
    <property type="molecule type" value="Genomic_DNA"/>
</dbReference>